<comment type="caution">
    <text evidence="2">The sequence shown here is derived from an EMBL/GenBank/DDBJ whole genome shotgun (WGS) entry which is preliminary data.</text>
</comment>
<evidence type="ECO:0000313" key="3">
    <source>
        <dbReference type="Proteomes" id="UP000310636"/>
    </source>
</evidence>
<gene>
    <name evidence="2" type="ORF">E6C55_22400</name>
</gene>
<dbReference type="OrthoDB" id="9779184at2"/>
<dbReference type="InterPro" id="IPR013022">
    <property type="entry name" value="Xyl_isomerase-like_TIM-brl"/>
</dbReference>
<dbReference type="AlphaFoldDB" id="A0A4S4BKG7"/>
<dbReference type="Pfam" id="PF01261">
    <property type="entry name" value="AP_endonuc_2"/>
    <property type="match status" value="1"/>
</dbReference>
<dbReference type="InterPro" id="IPR036237">
    <property type="entry name" value="Xyl_isomerase-like_sf"/>
</dbReference>
<dbReference type="InterPro" id="IPR050312">
    <property type="entry name" value="IolE/XylAMocC-like"/>
</dbReference>
<proteinExistence type="predicted"/>
<evidence type="ECO:0000313" key="2">
    <source>
        <dbReference type="EMBL" id="THF75222.1"/>
    </source>
</evidence>
<dbReference type="RefSeq" id="WP_136372054.1">
    <property type="nucleotide sequence ID" value="NZ_SSOB01000033.1"/>
</dbReference>
<sequence>MKTNRDIKLGVSLYSYQDNYYFHKHDLEGCIAAAAGSGAEGIEVFADSMIAEWPYITDAFVDKWNGLMARYGVEQVCLDHFADRAMWKNKQLSDDQLFERSSMYIKAARKLGCSTVRILHNEHIGTGFSPVRLTDVKEVERLLPLCAELGVMMALECHAPTTIDDSIHEPYLEVAEKLGMPFVGLQADFSSYEYCFSKAGIGMMVRQGATEEILHFVRNSQREAYFNGVPFVYDEIKHLVEKMNPNEVDRKILPRIAKKSPASYETLKKYASKLVYVHGKFFDFDENGQVDNIDYPKVLQALQEGGYKGYISSEFEGNRSMNDIGWVDEIEYVRKHQALMRDCLGYNG</sequence>
<accession>A0A4S4BKG7</accession>
<dbReference type="EMBL" id="SSOB01000033">
    <property type="protein sequence ID" value="THF75222.1"/>
    <property type="molecule type" value="Genomic_DNA"/>
</dbReference>
<dbReference type="SUPFAM" id="SSF51658">
    <property type="entry name" value="Xylose isomerase-like"/>
    <property type="match status" value="1"/>
</dbReference>
<dbReference type="InterPro" id="IPR018247">
    <property type="entry name" value="EF_Hand_1_Ca_BS"/>
</dbReference>
<reference evidence="2 3" key="1">
    <citation type="submission" date="2019-04" db="EMBL/GenBank/DDBJ databases">
        <title>Cohnella sp. nov. isolated from preserved vegetables.</title>
        <authorList>
            <person name="Lin S.-Y."/>
            <person name="Hung M.-H."/>
            <person name="Young C.-C."/>
        </authorList>
    </citation>
    <scope>NUCLEOTIDE SEQUENCE [LARGE SCALE GENOMIC DNA]</scope>
    <source>
        <strain evidence="2 3">CC-MHH1044</strain>
    </source>
</reference>
<dbReference type="Proteomes" id="UP000310636">
    <property type="component" value="Unassembled WGS sequence"/>
</dbReference>
<dbReference type="PANTHER" id="PTHR12110">
    <property type="entry name" value="HYDROXYPYRUVATE ISOMERASE"/>
    <property type="match status" value="1"/>
</dbReference>
<dbReference type="Gene3D" id="3.20.20.150">
    <property type="entry name" value="Divalent-metal-dependent TIM barrel enzymes"/>
    <property type="match status" value="1"/>
</dbReference>
<keyword evidence="3" id="KW-1185">Reference proteome</keyword>
<organism evidence="2 3">
    <name type="scientific">Cohnella fermenti</name>
    <dbReference type="NCBI Taxonomy" id="2565925"/>
    <lineage>
        <taxon>Bacteria</taxon>
        <taxon>Bacillati</taxon>
        <taxon>Bacillota</taxon>
        <taxon>Bacilli</taxon>
        <taxon>Bacillales</taxon>
        <taxon>Paenibacillaceae</taxon>
        <taxon>Cohnella</taxon>
    </lineage>
</organism>
<evidence type="ECO:0000259" key="1">
    <source>
        <dbReference type="Pfam" id="PF01261"/>
    </source>
</evidence>
<protein>
    <recommendedName>
        <fullName evidence="1">Xylose isomerase-like TIM barrel domain-containing protein</fullName>
    </recommendedName>
</protein>
<feature type="domain" description="Xylose isomerase-like TIM barrel" evidence="1">
    <location>
        <begin position="31"/>
        <end position="335"/>
    </location>
</feature>
<dbReference type="PROSITE" id="PS00018">
    <property type="entry name" value="EF_HAND_1"/>
    <property type="match status" value="1"/>
</dbReference>
<name>A0A4S4BKG7_9BACL</name>